<dbReference type="PANTHER" id="PTHR24123:SF33">
    <property type="entry name" value="PROTEIN HOS4"/>
    <property type="match status" value="1"/>
</dbReference>
<evidence type="ECO:0000259" key="5">
    <source>
        <dbReference type="PROSITE" id="PS50003"/>
    </source>
</evidence>
<reference evidence="6" key="2">
    <citation type="journal article" date="2007" name="Science">
        <title>Draft genome sequence of the sexually transmitted pathogen Trichomonas vaginalis.</title>
        <authorList>
            <person name="Carlton J.M."/>
            <person name="Hirt R.P."/>
            <person name="Silva J.C."/>
            <person name="Delcher A.L."/>
            <person name="Schatz M."/>
            <person name="Zhao Q."/>
            <person name="Wortman J.R."/>
            <person name="Bidwell S.L."/>
            <person name="Alsmark U.C.M."/>
            <person name="Besteiro S."/>
            <person name="Sicheritz-Ponten T."/>
            <person name="Noel C.J."/>
            <person name="Dacks J.B."/>
            <person name="Foster P.G."/>
            <person name="Simillion C."/>
            <person name="Van de Peer Y."/>
            <person name="Miranda-Saavedra D."/>
            <person name="Barton G.J."/>
            <person name="Westrop G.D."/>
            <person name="Mueller S."/>
            <person name="Dessi D."/>
            <person name="Fiori P.L."/>
            <person name="Ren Q."/>
            <person name="Paulsen I."/>
            <person name="Zhang H."/>
            <person name="Bastida-Corcuera F.D."/>
            <person name="Simoes-Barbosa A."/>
            <person name="Brown M.T."/>
            <person name="Hayes R.D."/>
            <person name="Mukherjee M."/>
            <person name="Okumura C.Y."/>
            <person name="Schneider R."/>
            <person name="Smith A.J."/>
            <person name="Vanacova S."/>
            <person name="Villalvazo M."/>
            <person name="Haas B.J."/>
            <person name="Pertea M."/>
            <person name="Feldblyum T.V."/>
            <person name="Utterback T.R."/>
            <person name="Shu C.L."/>
            <person name="Osoegawa K."/>
            <person name="de Jong P.J."/>
            <person name="Hrdy I."/>
            <person name="Horvathova L."/>
            <person name="Zubacova Z."/>
            <person name="Dolezal P."/>
            <person name="Malik S.B."/>
            <person name="Logsdon J.M. Jr."/>
            <person name="Henze K."/>
            <person name="Gupta A."/>
            <person name="Wang C.C."/>
            <person name="Dunne R.L."/>
            <person name="Upcroft J.A."/>
            <person name="Upcroft P."/>
            <person name="White O."/>
            <person name="Salzberg S.L."/>
            <person name="Tang P."/>
            <person name="Chiu C.-H."/>
            <person name="Lee Y.-S."/>
            <person name="Embley T.M."/>
            <person name="Coombs G.H."/>
            <person name="Mottram J.C."/>
            <person name="Tachezy J."/>
            <person name="Fraser-Liggett C.M."/>
            <person name="Johnson P.J."/>
        </authorList>
    </citation>
    <scope>NUCLEOTIDE SEQUENCE [LARGE SCALE GENOMIC DNA]</scope>
    <source>
        <strain evidence="6">G3</strain>
    </source>
</reference>
<organism evidence="6 7">
    <name type="scientific">Trichomonas vaginalis (strain ATCC PRA-98 / G3)</name>
    <dbReference type="NCBI Taxonomy" id="412133"/>
    <lineage>
        <taxon>Eukaryota</taxon>
        <taxon>Metamonada</taxon>
        <taxon>Parabasalia</taxon>
        <taxon>Trichomonadida</taxon>
        <taxon>Trichomonadidae</taxon>
        <taxon>Trichomonas</taxon>
    </lineage>
</organism>
<evidence type="ECO:0000313" key="7">
    <source>
        <dbReference type="Proteomes" id="UP000001542"/>
    </source>
</evidence>
<feature type="compositionally biased region" description="Polar residues" evidence="4">
    <location>
        <begin position="859"/>
        <end position="873"/>
    </location>
</feature>
<dbReference type="InParanoid" id="A2ELD6"/>
<dbReference type="Pfam" id="PF12796">
    <property type="entry name" value="Ank_2"/>
    <property type="match status" value="3"/>
</dbReference>
<dbReference type="Gene3D" id="1.25.40.20">
    <property type="entry name" value="Ankyrin repeat-containing domain"/>
    <property type="match status" value="2"/>
</dbReference>
<dbReference type="SUPFAM" id="SSF50729">
    <property type="entry name" value="PH domain-like"/>
    <property type="match status" value="1"/>
</dbReference>
<dbReference type="InterPro" id="IPR002110">
    <property type="entry name" value="Ankyrin_rpt"/>
</dbReference>
<evidence type="ECO:0000256" key="2">
    <source>
        <dbReference type="ARBA" id="ARBA00023043"/>
    </source>
</evidence>
<feature type="repeat" description="ANK" evidence="3">
    <location>
        <begin position="441"/>
        <end position="473"/>
    </location>
</feature>
<evidence type="ECO:0000313" key="6">
    <source>
        <dbReference type="EMBL" id="EAY06538.1"/>
    </source>
</evidence>
<feature type="repeat" description="ANK" evidence="3">
    <location>
        <begin position="739"/>
        <end position="771"/>
    </location>
</feature>
<dbReference type="PROSITE" id="PS50003">
    <property type="entry name" value="PH_DOMAIN"/>
    <property type="match status" value="1"/>
</dbReference>
<dbReference type="AlphaFoldDB" id="A2ELD6"/>
<dbReference type="VEuPathDB" id="TrichDB:TVAG_358280"/>
<keyword evidence="7" id="KW-1185">Reference proteome</keyword>
<dbReference type="PANTHER" id="PTHR24123">
    <property type="entry name" value="ANKYRIN REPEAT-CONTAINING"/>
    <property type="match status" value="1"/>
</dbReference>
<evidence type="ECO:0000256" key="3">
    <source>
        <dbReference type="PROSITE-ProRule" id="PRU00023"/>
    </source>
</evidence>
<feature type="repeat" description="ANK" evidence="3">
    <location>
        <begin position="640"/>
        <end position="672"/>
    </location>
</feature>
<dbReference type="EMBL" id="DS113421">
    <property type="protein sequence ID" value="EAY06538.1"/>
    <property type="molecule type" value="Genomic_DNA"/>
</dbReference>
<keyword evidence="1" id="KW-0677">Repeat</keyword>
<dbReference type="InterPro" id="IPR001849">
    <property type="entry name" value="PH_domain"/>
</dbReference>
<dbReference type="SMART" id="SM00233">
    <property type="entry name" value="PH"/>
    <property type="match status" value="1"/>
</dbReference>
<proteinExistence type="predicted"/>
<feature type="region of interest" description="Disordered" evidence="4">
    <location>
        <begin position="857"/>
        <end position="899"/>
    </location>
</feature>
<gene>
    <name evidence="6" type="ORF">TVAG_358280</name>
</gene>
<feature type="repeat" description="ANK" evidence="3">
    <location>
        <begin position="541"/>
        <end position="573"/>
    </location>
</feature>
<dbReference type="InterPro" id="IPR011993">
    <property type="entry name" value="PH-like_dom_sf"/>
</dbReference>
<dbReference type="SMART" id="SM00248">
    <property type="entry name" value="ANK"/>
    <property type="match status" value="13"/>
</dbReference>
<dbReference type="SUPFAM" id="SSF48403">
    <property type="entry name" value="Ankyrin repeat"/>
    <property type="match status" value="2"/>
</dbReference>
<dbReference type="InterPro" id="IPR051165">
    <property type="entry name" value="Multifunctional_ANK_Repeat"/>
</dbReference>
<dbReference type="SMR" id="A2ELD6"/>
<dbReference type="Proteomes" id="UP000001542">
    <property type="component" value="Unassembled WGS sequence"/>
</dbReference>
<sequence>MSDLILKEGNARKEGGFIKSIKSRWFVLTYDSLNYYEKKDGALKGTIKFEANCTVDWDKTFKIQPALKLFSPSKKRTYHICPETENETDDWISIIRTVIYIHKGTLSPALIQNLPLFFQVYIWPTEELWHLSASKVQHATKTFEELLQTKKLTPKQVFSMIGAIAAANTHNVVYYANLCQNIIKGMKLTLDTTHFTRGNRLKAILILRNLIQGKIVKKYEGKTEEQISDVYEKGSHLYALFWDKKDDFIAFPPSVDREIEAITEMTTINCAAKFGSTSIFKFLLEENHEMSEETYKYAFRGGSTEVIDILHKEGVKPPNKWKNLAANYHLNELIDETPDSEDEDYSFDSALKRYNFTAFFDKVFRYKDFDLVDNESGTALYTSLKYNLPIFVPIFAELQSKLDIKCTGSKSSLMIACEKKQFEMAQFLIDKKCNIEFKGPSQMTPLILCAKKNNLPAVKFLLEHKAEVNACTSTRMTALSFAADNGNAEMAQLLIEHGANVDYSDDKEYTPAIFAAIKGHIGVLEQLLHAKCNLKMVDYPQRGSPLMHAIMNEHVDAVKLLVVSGSYLNQFDKKKRNALIIAMDVGNQEIIDFLVPNYPKLDELYYAGFPIIFFAIEKKQYNIINVVLNSPKFDPTVKKDGDTPLNAAVKANDKISTEMLLQRGCLVDEPNDQGLTPLMQAALNGNSEIIELLIRFGANCNVYDVKGNTPLILCIHQFANNSAIMLLRSGANFNQPNMEGLYPLNIAVLKKNVDMVKILLQCGANPNSTDYLGNTPLMHSVAANCPEITEILLNANCDFQFQNKAGFDALKLAKQMNNVKSGKVIADFKLKVTGMLDPQYQEWINEEENKNEQIEIEKLNSSNGLKNLQSSRGYQRRRREETSSSESQSESDSESSDSD</sequence>
<evidence type="ECO:0000256" key="4">
    <source>
        <dbReference type="SAM" id="MobiDB-lite"/>
    </source>
</evidence>
<feature type="repeat" description="ANK" evidence="3">
    <location>
        <begin position="474"/>
        <end position="506"/>
    </location>
</feature>
<feature type="compositionally biased region" description="Acidic residues" evidence="4">
    <location>
        <begin position="889"/>
        <end position="899"/>
    </location>
</feature>
<reference evidence="6" key="1">
    <citation type="submission" date="2006-10" db="EMBL/GenBank/DDBJ databases">
        <authorList>
            <person name="Amadeo P."/>
            <person name="Zhao Q."/>
            <person name="Wortman J."/>
            <person name="Fraser-Liggett C."/>
            <person name="Carlton J."/>
        </authorList>
    </citation>
    <scope>NUCLEOTIDE SEQUENCE</scope>
    <source>
        <strain evidence="6">G3</strain>
    </source>
</reference>
<keyword evidence="2 3" id="KW-0040">ANK repeat</keyword>
<dbReference type="VEuPathDB" id="TrichDB:TVAGG3_0274510"/>
<dbReference type="InterPro" id="IPR036770">
    <property type="entry name" value="Ankyrin_rpt-contain_sf"/>
</dbReference>
<feature type="domain" description="PH" evidence="5">
    <location>
        <begin position="4"/>
        <end position="100"/>
    </location>
</feature>
<dbReference type="KEGG" id="tva:4764415"/>
<protein>
    <submittedName>
        <fullName evidence="6">PH domain containing protein</fullName>
    </submittedName>
</protein>
<evidence type="ECO:0000256" key="1">
    <source>
        <dbReference type="ARBA" id="ARBA00022737"/>
    </source>
</evidence>
<dbReference type="PROSITE" id="PS50088">
    <property type="entry name" value="ANK_REPEAT"/>
    <property type="match status" value="6"/>
</dbReference>
<dbReference type="RefSeq" id="XP_001318761.1">
    <property type="nucleotide sequence ID" value="XM_001318726.1"/>
</dbReference>
<dbReference type="PRINTS" id="PR01415">
    <property type="entry name" value="ANKYRIN"/>
</dbReference>
<feature type="repeat" description="ANK" evidence="3">
    <location>
        <begin position="673"/>
        <end position="705"/>
    </location>
</feature>
<dbReference type="PROSITE" id="PS50297">
    <property type="entry name" value="ANK_REP_REGION"/>
    <property type="match status" value="3"/>
</dbReference>
<name>A2ELD6_TRIV3</name>
<dbReference type="STRING" id="5722.A2ELD6"/>
<dbReference type="Gene3D" id="2.30.29.30">
    <property type="entry name" value="Pleckstrin-homology domain (PH domain)/Phosphotyrosine-binding domain (PTB)"/>
    <property type="match status" value="1"/>
</dbReference>
<dbReference type="eggNOG" id="KOG4177">
    <property type="taxonomic scope" value="Eukaryota"/>
</dbReference>
<dbReference type="Pfam" id="PF00169">
    <property type="entry name" value="PH"/>
    <property type="match status" value="1"/>
</dbReference>
<accession>A2ELD6</accession>